<dbReference type="PANTHER" id="PTHR33570:SF2">
    <property type="entry name" value="CARBOXYMUCONOLACTONE DECARBOXYLASE-LIKE DOMAIN-CONTAINING PROTEIN"/>
    <property type="match status" value="1"/>
</dbReference>
<dbReference type="InterPro" id="IPR052512">
    <property type="entry name" value="4CMD/NDH-1_regulator"/>
</dbReference>
<organism evidence="2 3">
    <name type="scientific">Phaeobacter gallaeciensis</name>
    <dbReference type="NCBI Taxonomy" id="60890"/>
    <lineage>
        <taxon>Bacteria</taxon>
        <taxon>Pseudomonadati</taxon>
        <taxon>Pseudomonadota</taxon>
        <taxon>Alphaproteobacteria</taxon>
        <taxon>Rhodobacterales</taxon>
        <taxon>Roseobacteraceae</taxon>
        <taxon>Phaeobacter</taxon>
    </lineage>
</organism>
<gene>
    <name evidence="2" type="primary">pcaC_1</name>
    <name evidence="2" type="ORF">PhaeoP63_03235</name>
</gene>
<accession>A0AAC9ZBW5</accession>
<evidence type="ECO:0000313" key="3">
    <source>
        <dbReference type="Proteomes" id="UP000217545"/>
    </source>
</evidence>
<dbReference type="AlphaFoldDB" id="A0AAC9ZBW5"/>
<dbReference type="InterPro" id="IPR012788">
    <property type="entry name" value="Decarb_PcaC"/>
</dbReference>
<dbReference type="GeneID" id="31847606"/>
<name>A0AAC9ZBW5_9RHOB</name>
<dbReference type="EMBL" id="CP010784">
    <property type="protein sequence ID" value="ATF07283.1"/>
    <property type="molecule type" value="Genomic_DNA"/>
</dbReference>
<feature type="domain" description="Carboxymuconolactone decarboxylase-like" evidence="1">
    <location>
        <begin position="35"/>
        <end position="117"/>
    </location>
</feature>
<dbReference type="PANTHER" id="PTHR33570">
    <property type="entry name" value="4-CARBOXYMUCONOLACTONE DECARBOXYLASE FAMILY PROTEIN"/>
    <property type="match status" value="1"/>
</dbReference>
<evidence type="ECO:0000313" key="2">
    <source>
        <dbReference type="EMBL" id="ATF07283.1"/>
    </source>
</evidence>
<evidence type="ECO:0000259" key="1">
    <source>
        <dbReference type="Pfam" id="PF02627"/>
    </source>
</evidence>
<dbReference type="Pfam" id="PF02627">
    <property type="entry name" value="CMD"/>
    <property type="match status" value="1"/>
</dbReference>
<proteinExistence type="predicted"/>
<dbReference type="GO" id="GO:0051920">
    <property type="term" value="F:peroxiredoxin activity"/>
    <property type="evidence" value="ECO:0007669"/>
    <property type="project" value="InterPro"/>
</dbReference>
<dbReference type="Gene3D" id="1.20.1290.10">
    <property type="entry name" value="AhpD-like"/>
    <property type="match status" value="1"/>
</dbReference>
<dbReference type="InterPro" id="IPR003779">
    <property type="entry name" value="CMD-like"/>
</dbReference>
<protein>
    <submittedName>
        <fullName evidence="2">4-carboxymuconolactone decarboxylase PcaC</fullName>
    </submittedName>
</protein>
<dbReference type="RefSeq" id="WP_024098585.1">
    <property type="nucleotide sequence ID" value="NZ_CP010588.1"/>
</dbReference>
<dbReference type="Proteomes" id="UP000217545">
    <property type="component" value="Chromosome"/>
</dbReference>
<dbReference type="InterPro" id="IPR029032">
    <property type="entry name" value="AhpD-like"/>
</dbReference>
<dbReference type="NCBIfam" id="TIGR02425">
    <property type="entry name" value="decarb_PcaC"/>
    <property type="match status" value="1"/>
</dbReference>
<reference evidence="2 3" key="1">
    <citation type="journal article" date="2017" name="Front. Microbiol.">
        <title>Phaeobacter piscinae sp. nov., a species of the Roseobacter group and potential aquaculture probiont.</title>
        <authorList>
            <person name="Sonnenschein E.C."/>
            <person name="Phippen C.B.W."/>
            <person name="Nielsen K.F."/>
            <person name="Mateiu R.V."/>
            <person name="Melchiorsen J."/>
            <person name="Gram L."/>
            <person name="Overmann J."/>
            <person name="Freese H.M."/>
        </authorList>
    </citation>
    <scope>NUCLEOTIDE SEQUENCE [LARGE SCALE GENOMIC DNA]</scope>
    <source>
        <strain evidence="2 3">P63</strain>
    </source>
</reference>
<sequence>MRKPQYDAGQNIRREVLGASHVANADAATTPLDAPFQQLITEAAWGTVWASDQISRRERSMLTLALLAALGNFDEIPMHIRATTNTGATPEDITEVFQHVAIYAGVPRANHALKLAKKTYAEMAAEQKAADGSAGDSHDAP</sequence>
<dbReference type="SUPFAM" id="SSF69118">
    <property type="entry name" value="AhpD-like"/>
    <property type="match status" value="1"/>
</dbReference>